<dbReference type="PROSITE" id="PS51192">
    <property type="entry name" value="HELICASE_ATP_BIND_1"/>
    <property type="match status" value="1"/>
</dbReference>
<evidence type="ECO:0000259" key="4">
    <source>
        <dbReference type="PROSITE" id="PS51194"/>
    </source>
</evidence>
<dbReference type="Gene3D" id="3.40.50.300">
    <property type="entry name" value="P-loop containing nucleotide triphosphate hydrolases"/>
    <property type="match status" value="2"/>
</dbReference>
<dbReference type="GO" id="GO:0005524">
    <property type="term" value="F:ATP binding"/>
    <property type="evidence" value="ECO:0007669"/>
    <property type="project" value="UniProtKB-KW"/>
</dbReference>
<dbReference type="CDD" id="cd17923">
    <property type="entry name" value="DEXHc_Hrq1-like"/>
    <property type="match status" value="1"/>
</dbReference>
<evidence type="ECO:0000313" key="6">
    <source>
        <dbReference type="EMBL" id="TCL11626.1"/>
    </source>
</evidence>
<evidence type="ECO:0000313" key="7">
    <source>
        <dbReference type="Proteomes" id="UP000217726"/>
    </source>
</evidence>
<dbReference type="GO" id="GO:0003676">
    <property type="term" value="F:nucleic acid binding"/>
    <property type="evidence" value="ECO:0007669"/>
    <property type="project" value="InterPro"/>
</dbReference>
<reference evidence="7" key="2">
    <citation type="submission" date="2017-09" db="EMBL/GenBank/DDBJ databases">
        <authorList>
            <person name="Varghese N."/>
            <person name="Submissions S."/>
        </authorList>
    </citation>
    <scope>NUCLEOTIDE SEQUENCE [LARGE SCALE GENOMIC DNA]</scope>
    <source>
        <strain evidence="7">WG-1MB</strain>
    </source>
</reference>
<evidence type="ECO:0000313" key="8">
    <source>
        <dbReference type="Proteomes" id="UP000295404"/>
    </source>
</evidence>
<dbReference type="Proteomes" id="UP000295404">
    <property type="component" value="Unassembled WGS sequence"/>
</dbReference>
<evidence type="ECO:0000313" key="5">
    <source>
        <dbReference type="EMBL" id="SNY20531.1"/>
    </source>
</evidence>
<gene>
    <name evidence="6" type="ORF">C7960_0800</name>
    <name evidence="5" type="ORF">SAMN06295989_1111</name>
</gene>
<dbReference type="Pfam" id="PF00270">
    <property type="entry name" value="DEAD"/>
    <property type="match status" value="1"/>
</dbReference>
<dbReference type="SUPFAM" id="SSF52540">
    <property type="entry name" value="P-loop containing nucleoside triphosphate hydrolases"/>
    <property type="match status" value="2"/>
</dbReference>
<dbReference type="OrthoDB" id="36796at2157"/>
<keyword evidence="5" id="KW-0347">Helicase</keyword>
<evidence type="ECO:0000256" key="2">
    <source>
        <dbReference type="ARBA" id="ARBA00022840"/>
    </source>
</evidence>
<dbReference type="Pfam" id="PF09369">
    <property type="entry name" value="MZB"/>
    <property type="match status" value="1"/>
</dbReference>
<dbReference type="SMART" id="SM00490">
    <property type="entry name" value="HELICc"/>
    <property type="match status" value="1"/>
</dbReference>
<proteinExistence type="predicted"/>
<dbReference type="GO" id="GO:0006289">
    <property type="term" value="P:nucleotide-excision repair"/>
    <property type="evidence" value="ECO:0007669"/>
    <property type="project" value="TreeGrafter"/>
</dbReference>
<dbReference type="InterPro" id="IPR014001">
    <property type="entry name" value="Helicase_ATP-bd"/>
</dbReference>
<sequence>MSLDPIKTTKYITDKYTSYLANIFQLSDSDLQNQFVSKLQPQDFVKGPILETTPSFKKEDTLNVLVKKGILSDEFINLNSNSLPIDRPLYSHQQNAIQKIVKHQRNVVVATGTGSGKTETFTIPILNYLFEQKKHGTLNPGVRALLLYPMNALANDQLKRFRKLLANYPEITFGRYTGETEEKRKSAEELFQKMYKEKPLKNELISREEMKANPPHILLTNYAMLEYLLLRPQDNVFFDGEFSNNWKFIVVDEAHTYSGAKGIETAMLLRRLKERISTRANDLTCIATSATLGNENETPDDIAKFASGLFSEPFETEDIVKAIDEDRIVGKCWGVPNEKLYSEWQEILSNVSDNKLEQLANSAVMHKVPSQIIEKAKADSDGDYKKFLYFILKGDRNLISLQETIEEKNSEVLSKTAKQIFSKNSNSEETLVSLVDIANQARNNPNDQPLLPARYHLFIKSMEGAFVGFYPKKQLFLQRMECVTENGINYPVFEIGNCHNCGSVYIVGKKSNDDGKNVLKQPSKSYYENESSLEYYLLMNNEFELVPINEDEEEIENRASDKYYLCPKCGAIDKINLVNSLCECNEADYIPLTKVVSRNGMVHKCPACSKTNTKSSVVTRFLQSRDAIASVLSTSLYQQIPDKESTVDILEKDSQDDENEWITIKDEPEKSIMEKDSRQLLIFSDNRQDAAFFAPFLNRTYSKILRRHLILQTIEENKQKIIDNQWQIEDIIIPLKKKIRELSLFPSISLQQLEDEAWKWLLYELMNVDGKNGLEHMGFLGFELVKPSQWCAPPPLKKDPWNLTDDEIWTLYQILLNDFRDYGAITFPDSIDPYDSFFEPKNQKRYFRHTGSSKDRNIKGWTPSGGLNSRLDFLQRLYYKINSTNCEENCTELLSNMWKKGLNKLIWDKHLIETALNSEGTGFQINHKLWQIKDGDQLQWYYCNKCKTLTHLNLKNICPNYRCNGMLEKCNPSEMYEDDHYKNLYSELKPLRMKAEEHTAQLSSETAADYQSRFINGDINVLSCSTTFELGVDVGDLESVFLLNVPPSASNYVQRAGRAGRRTDSTAFVLTFCRRRSHDMTYFADPIKMVSGMVSTPHFEIENEIIVQRHVYATALAKFWMMNSDMFKKTEDFFFNPNKNGPEKLREYLESEPKDLLESIKKIVPQNLHSKLNLDSWGWVSGLYDENNGVLLKAKEEVESDIGILSTSRNKKISEGKKSDYLLRMINTIKKRPLINYLSAHNVIPRYGFPIDVVELQLISHSDAGNKLELSRDLRMALSEYAPGSEIVAGGQLWQSRYLKKIPHREWPKYQYAICEKCHRYQRVLATSNDGLTVCDSCGYPLDTGIRGTFVVPEFGFISSRKPPKKPGNKKPKKTYTTRTYYSGEVNKEKELSVSLGHLNINAMVGNHGKLAIVNNAGGQGFKVCPLCGYTILGNDKAPTSHENTWGGECEGTLMRYHLGHEYKTDVLQLSFEDYDNWDMGFWYSVLYGLLEGASIYFDIERQDLDGCLYPYIGEPDSLALLIFDNVPGGAGHVKRIAKDQDSIINLFKTTYTKMRECTCGGKEGNSSCYGCLRNYGNQFCHEELNRGKVMEFLEKFWLKVEANKNATV</sequence>
<dbReference type="PROSITE" id="PS51194">
    <property type="entry name" value="HELICASE_CTER"/>
    <property type="match status" value="1"/>
</dbReference>
<organism evidence="5 7">
    <name type="scientific">Methanohalophilus euhalobius</name>
    <dbReference type="NCBI Taxonomy" id="51203"/>
    <lineage>
        <taxon>Archaea</taxon>
        <taxon>Methanobacteriati</taxon>
        <taxon>Methanobacteriota</taxon>
        <taxon>Stenosarchaea group</taxon>
        <taxon>Methanomicrobia</taxon>
        <taxon>Methanosarcinales</taxon>
        <taxon>Methanosarcinaceae</taxon>
        <taxon>Methanohalophilus</taxon>
    </lineage>
</organism>
<protein>
    <submittedName>
        <fullName evidence="5">Helicase conserved C-terminal domain-containing protein</fullName>
    </submittedName>
    <submittedName>
        <fullName evidence="6">Helicase-like protein</fullName>
    </submittedName>
</protein>
<dbReference type="InterPro" id="IPR011545">
    <property type="entry name" value="DEAD/DEAH_box_helicase_dom"/>
</dbReference>
<keyword evidence="5" id="KW-0378">Hydrolase</keyword>
<reference evidence="6 8" key="3">
    <citation type="submission" date="2019-03" db="EMBL/GenBank/DDBJ databases">
        <title>Subsurface microbial communities from deep shales in Ohio and West Virginia, USA.</title>
        <authorList>
            <person name="Wrighton K."/>
        </authorList>
    </citation>
    <scope>NUCLEOTIDE SEQUENCE [LARGE SCALE GENOMIC DNA]</scope>
    <source>
        <strain evidence="6 8">WG1_MB</strain>
    </source>
</reference>
<dbReference type="GO" id="GO:0043138">
    <property type="term" value="F:3'-5' DNA helicase activity"/>
    <property type="evidence" value="ECO:0007669"/>
    <property type="project" value="TreeGrafter"/>
</dbReference>
<dbReference type="GO" id="GO:0036297">
    <property type="term" value="P:interstrand cross-link repair"/>
    <property type="evidence" value="ECO:0007669"/>
    <property type="project" value="TreeGrafter"/>
</dbReference>
<evidence type="ECO:0000259" key="3">
    <source>
        <dbReference type="PROSITE" id="PS51192"/>
    </source>
</evidence>
<dbReference type="Pfam" id="PF00271">
    <property type="entry name" value="Helicase_C"/>
    <property type="match status" value="1"/>
</dbReference>
<dbReference type="PANTHER" id="PTHR47957">
    <property type="entry name" value="ATP-DEPENDENT HELICASE HRQ1"/>
    <property type="match status" value="1"/>
</dbReference>
<dbReference type="InterPro" id="IPR027417">
    <property type="entry name" value="P-loop_NTPase"/>
</dbReference>
<feature type="domain" description="Helicase ATP-binding" evidence="3">
    <location>
        <begin position="98"/>
        <end position="297"/>
    </location>
</feature>
<dbReference type="InterPro" id="IPR001650">
    <property type="entry name" value="Helicase_C-like"/>
</dbReference>
<evidence type="ECO:0000256" key="1">
    <source>
        <dbReference type="ARBA" id="ARBA00022741"/>
    </source>
</evidence>
<feature type="domain" description="Helicase C-terminal" evidence="4">
    <location>
        <begin position="953"/>
        <end position="1105"/>
    </location>
</feature>
<dbReference type="EMBL" id="SMMS01000001">
    <property type="protein sequence ID" value="TCL11626.1"/>
    <property type="molecule type" value="Genomic_DNA"/>
</dbReference>
<dbReference type="RefSeq" id="WP_096712791.1">
    <property type="nucleotide sequence ID" value="NZ_OBDR01000011.1"/>
</dbReference>
<dbReference type="Proteomes" id="UP000217726">
    <property type="component" value="Unassembled WGS sequence"/>
</dbReference>
<name>A0A285GDR1_9EURY</name>
<dbReference type="EMBL" id="OBDR01000011">
    <property type="protein sequence ID" value="SNY20531.1"/>
    <property type="molecule type" value="Genomic_DNA"/>
</dbReference>
<dbReference type="PANTHER" id="PTHR47957:SF3">
    <property type="entry name" value="ATP-DEPENDENT HELICASE HRQ1"/>
    <property type="match status" value="1"/>
</dbReference>
<keyword evidence="7" id="KW-1185">Reference proteome</keyword>
<keyword evidence="2" id="KW-0067">ATP-binding</keyword>
<keyword evidence="1" id="KW-0547">Nucleotide-binding</keyword>
<accession>A0A285GDR1</accession>
<dbReference type="InterPro" id="IPR018973">
    <property type="entry name" value="MZB"/>
</dbReference>
<dbReference type="SMART" id="SM00487">
    <property type="entry name" value="DEXDc"/>
    <property type="match status" value="1"/>
</dbReference>
<reference evidence="5" key="1">
    <citation type="submission" date="2017-09" db="EMBL/GenBank/DDBJ databases">
        <authorList>
            <person name="Ehlers B."/>
            <person name="Leendertz F.H."/>
        </authorList>
    </citation>
    <scope>NUCLEOTIDE SEQUENCE [LARGE SCALE GENOMIC DNA]</scope>
    <source>
        <strain evidence="5">WG-1MB</strain>
    </source>
</reference>